<name>A0A2P5BZ21_PARAD</name>
<dbReference type="AlphaFoldDB" id="A0A2P5BZ21"/>
<dbReference type="Proteomes" id="UP000237105">
    <property type="component" value="Unassembled WGS sequence"/>
</dbReference>
<evidence type="ECO:0000256" key="3">
    <source>
        <dbReference type="ARBA" id="ARBA00023125"/>
    </source>
</evidence>
<evidence type="ECO:0000256" key="2">
    <source>
        <dbReference type="ARBA" id="ARBA00023015"/>
    </source>
</evidence>
<gene>
    <name evidence="7" type="ORF">PanWU01x14_197920</name>
</gene>
<evidence type="ECO:0000256" key="4">
    <source>
        <dbReference type="ARBA" id="ARBA00023163"/>
    </source>
</evidence>
<protein>
    <submittedName>
        <fullName evidence="7">B3 DNA binding domain containing protein</fullName>
    </submittedName>
</protein>
<organism evidence="7 8">
    <name type="scientific">Parasponia andersonii</name>
    <name type="common">Sponia andersonii</name>
    <dbReference type="NCBI Taxonomy" id="3476"/>
    <lineage>
        <taxon>Eukaryota</taxon>
        <taxon>Viridiplantae</taxon>
        <taxon>Streptophyta</taxon>
        <taxon>Embryophyta</taxon>
        <taxon>Tracheophyta</taxon>
        <taxon>Spermatophyta</taxon>
        <taxon>Magnoliopsida</taxon>
        <taxon>eudicotyledons</taxon>
        <taxon>Gunneridae</taxon>
        <taxon>Pentapetalae</taxon>
        <taxon>rosids</taxon>
        <taxon>fabids</taxon>
        <taxon>Rosales</taxon>
        <taxon>Cannabaceae</taxon>
        <taxon>Parasponia</taxon>
    </lineage>
</organism>
<dbReference type="GO" id="GO:0003677">
    <property type="term" value="F:DNA binding"/>
    <property type="evidence" value="ECO:0007669"/>
    <property type="project" value="UniProtKB-KW"/>
</dbReference>
<comment type="subcellular location">
    <subcellularLocation>
        <location evidence="1">Nucleus</location>
    </subcellularLocation>
</comment>
<evidence type="ECO:0000313" key="8">
    <source>
        <dbReference type="Proteomes" id="UP000237105"/>
    </source>
</evidence>
<evidence type="ECO:0000256" key="5">
    <source>
        <dbReference type="ARBA" id="ARBA00023242"/>
    </source>
</evidence>
<dbReference type="Pfam" id="PF02362">
    <property type="entry name" value="B3"/>
    <property type="match status" value="1"/>
</dbReference>
<dbReference type="InterPro" id="IPR003340">
    <property type="entry name" value="B3_DNA-bd"/>
</dbReference>
<dbReference type="EMBL" id="JXTB01000199">
    <property type="protein sequence ID" value="PON54062.1"/>
    <property type="molecule type" value="Genomic_DNA"/>
</dbReference>
<dbReference type="InterPro" id="IPR015300">
    <property type="entry name" value="DNA-bd_pseudobarrel_sf"/>
</dbReference>
<dbReference type="Gene3D" id="2.40.330.10">
    <property type="entry name" value="DNA-binding pseudobarrel domain"/>
    <property type="match status" value="1"/>
</dbReference>
<dbReference type="PROSITE" id="PS50863">
    <property type="entry name" value="B3"/>
    <property type="match status" value="1"/>
</dbReference>
<keyword evidence="8" id="KW-1185">Reference proteome</keyword>
<accession>A0A2P5BZ21</accession>
<evidence type="ECO:0000313" key="7">
    <source>
        <dbReference type="EMBL" id="PON54062.1"/>
    </source>
</evidence>
<dbReference type="SUPFAM" id="SSF101936">
    <property type="entry name" value="DNA-binding pseudobarrel domain"/>
    <property type="match status" value="1"/>
</dbReference>
<dbReference type="OrthoDB" id="1869398at2759"/>
<keyword evidence="5" id="KW-0539">Nucleus</keyword>
<comment type="caution">
    <text evidence="7">The sequence shown here is derived from an EMBL/GenBank/DDBJ whole genome shotgun (WGS) entry which is preliminary data.</text>
</comment>
<dbReference type="PANTHER" id="PTHR31391">
    <property type="entry name" value="B3 DOMAIN-CONTAINING PROTEIN OS11G0197600-RELATED"/>
    <property type="match status" value="1"/>
</dbReference>
<evidence type="ECO:0000259" key="6">
    <source>
        <dbReference type="PROSITE" id="PS50863"/>
    </source>
</evidence>
<dbReference type="CDD" id="cd10017">
    <property type="entry name" value="B3_DNA"/>
    <property type="match status" value="1"/>
</dbReference>
<feature type="domain" description="TF-B3" evidence="6">
    <location>
        <begin position="1"/>
        <end position="74"/>
    </location>
</feature>
<dbReference type="GO" id="GO:0005634">
    <property type="term" value="C:nucleus"/>
    <property type="evidence" value="ECO:0007669"/>
    <property type="project" value="UniProtKB-SubCell"/>
</dbReference>
<keyword evidence="2" id="KW-0805">Transcription regulation</keyword>
<keyword evidence="4" id="KW-0804">Transcription</keyword>
<dbReference type="InterPro" id="IPR044837">
    <property type="entry name" value="REM16-like"/>
</dbReference>
<keyword evidence="3" id="KW-0238">DNA-binding</keyword>
<evidence type="ECO:0000256" key="1">
    <source>
        <dbReference type="ARBA" id="ARBA00004123"/>
    </source>
</evidence>
<proteinExistence type="predicted"/>
<sequence>MKNQDDVVLCVPSVGLWFVKIKIRSPRFKTCAATILKGWREFANDNNLEVGDVCIFKLLDGDKTSFEVSIVRFAEYEYRHWSQCPLTSIEDVPFESENPFFKVLMQPTYVGPQAQHIVTF</sequence>
<dbReference type="PANTHER" id="PTHR31391:SF4">
    <property type="entry name" value="B3 DOMAIN-CONTAINING PROTEIN OS03G0184500"/>
    <property type="match status" value="1"/>
</dbReference>
<reference evidence="8" key="1">
    <citation type="submission" date="2016-06" db="EMBL/GenBank/DDBJ databases">
        <title>Parallel loss of symbiosis genes in relatives of nitrogen-fixing non-legume Parasponia.</title>
        <authorList>
            <person name="Van Velzen R."/>
            <person name="Holmer R."/>
            <person name="Bu F."/>
            <person name="Rutten L."/>
            <person name="Van Zeijl A."/>
            <person name="Liu W."/>
            <person name="Santuari L."/>
            <person name="Cao Q."/>
            <person name="Sharma T."/>
            <person name="Shen D."/>
            <person name="Roswanjaya Y."/>
            <person name="Wardhani T."/>
            <person name="Kalhor M.S."/>
            <person name="Jansen J."/>
            <person name="Van den Hoogen J."/>
            <person name="Gungor B."/>
            <person name="Hartog M."/>
            <person name="Hontelez J."/>
            <person name="Verver J."/>
            <person name="Yang W.-C."/>
            <person name="Schijlen E."/>
            <person name="Repin R."/>
            <person name="Schilthuizen M."/>
            <person name="Schranz E."/>
            <person name="Heidstra R."/>
            <person name="Miyata K."/>
            <person name="Fedorova E."/>
            <person name="Kohlen W."/>
            <person name="Bisseling T."/>
            <person name="Smit S."/>
            <person name="Geurts R."/>
        </authorList>
    </citation>
    <scope>NUCLEOTIDE SEQUENCE [LARGE SCALE GENOMIC DNA]</scope>
    <source>
        <strain evidence="8">cv. WU1-14</strain>
    </source>
</reference>